<gene>
    <name evidence="2" type="ORF">AN957_23005</name>
</gene>
<protein>
    <submittedName>
        <fullName evidence="2">Uncharacterized protein</fullName>
    </submittedName>
</protein>
<dbReference type="Proteomes" id="UP000050996">
    <property type="component" value="Unassembled WGS sequence"/>
</dbReference>
<sequence>MKWGIFFCVLIIIGVIILYEWKTIKTYPKKDRITFFILLIIAGALSLFDLPNLPGPVTLLESIFQPFGNFMESL</sequence>
<evidence type="ECO:0000313" key="3">
    <source>
        <dbReference type="Proteomes" id="UP000050996"/>
    </source>
</evidence>
<reference evidence="2 3" key="1">
    <citation type="submission" date="2015-09" db="EMBL/GenBank/DDBJ databases">
        <title>Genome sequencing project for genomic taxonomy and phylogenomics of Bacillus-like bacteria.</title>
        <authorList>
            <person name="Liu B."/>
            <person name="Wang J."/>
            <person name="Zhu Y."/>
            <person name="Liu G."/>
            <person name="Chen Q."/>
            <person name="Chen Z."/>
            <person name="Lan J."/>
            <person name="Che J."/>
            <person name="Ge C."/>
            <person name="Shi H."/>
            <person name="Pan Z."/>
            <person name="Liu X."/>
        </authorList>
    </citation>
    <scope>NUCLEOTIDE SEQUENCE [LARGE SCALE GENOMIC DNA]</scope>
    <source>
        <strain evidence="2 3">FJAT-18043</strain>
    </source>
</reference>
<feature type="transmembrane region" description="Helical" evidence="1">
    <location>
        <begin position="33"/>
        <end position="50"/>
    </location>
</feature>
<organism evidence="2 3">
    <name type="scientific">Cytobacillus solani</name>
    <dbReference type="NCBI Taxonomy" id="1637975"/>
    <lineage>
        <taxon>Bacteria</taxon>
        <taxon>Bacillati</taxon>
        <taxon>Bacillota</taxon>
        <taxon>Bacilli</taxon>
        <taxon>Bacillales</taxon>
        <taxon>Bacillaceae</taxon>
        <taxon>Cytobacillus</taxon>
    </lineage>
</organism>
<feature type="transmembrane region" description="Helical" evidence="1">
    <location>
        <begin position="6"/>
        <end position="21"/>
    </location>
</feature>
<proteinExistence type="predicted"/>
<accession>A0A0Q3QSL9</accession>
<keyword evidence="3" id="KW-1185">Reference proteome</keyword>
<keyword evidence="1" id="KW-0812">Transmembrane</keyword>
<name>A0A0Q3QSL9_9BACI</name>
<dbReference type="RefSeq" id="WP_053477715.1">
    <property type="nucleotide sequence ID" value="NZ_CP041305.1"/>
</dbReference>
<dbReference type="PATRIC" id="fig|1637975.4.peg.4601"/>
<comment type="caution">
    <text evidence="2">The sequence shown here is derived from an EMBL/GenBank/DDBJ whole genome shotgun (WGS) entry which is preliminary data.</text>
</comment>
<evidence type="ECO:0000313" key="2">
    <source>
        <dbReference type="EMBL" id="KQL21153.1"/>
    </source>
</evidence>
<keyword evidence="1" id="KW-0472">Membrane</keyword>
<dbReference type="STRING" id="1637975.AN957_23005"/>
<dbReference type="EMBL" id="LJIX01000006">
    <property type="protein sequence ID" value="KQL21153.1"/>
    <property type="molecule type" value="Genomic_DNA"/>
</dbReference>
<keyword evidence="1" id="KW-1133">Transmembrane helix</keyword>
<dbReference type="AlphaFoldDB" id="A0A0Q3QSL9"/>
<evidence type="ECO:0000256" key="1">
    <source>
        <dbReference type="SAM" id="Phobius"/>
    </source>
</evidence>